<protein>
    <submittedName>
        <fullName evidence="6">Sigma-70 family RNA polymerase sigma factor</fullName>
    </submittedName>
</protein>
<evidence type="ECO:0000256" key="1">
    <source>
        <dbReference type="ARBA" id="ARBA00010641"/>
    </source>
</evidence>
<dbReference type="Pfam" id="PF08281">
    <property type="entry name" value="Sigma70_r4_2"/>
    <property type="match status" value="1"/>
</dbReference>
<dbReference type="GO" id="GO:0006352">
    <property type="term" value="P:DNA-templated transcription initiation"/>
    <property type="evidence" value="ECO:0007669"/>
    <property type="project" value="InterPro"/>
</dbReference>
<dbReference type="GO" id="GO:0003677">
    <property type="term" value="F:DNA binding"/>
    <property type="evidence" value="ECO:0007669"/>
    <property type="project" value="InterPro"/>
</dbReference>
<sequence>MSEAPFPVLVQLDAISASLIDEMYRAERPSLLRRIARRTGLDSAEDMMHQVFVRLAGRGSAVAEIEAPAAFLAEAARNAARDQARTAHRQHADSHVPLHQVEIAGSDPVRHLEARDRLRRLERALDRLKPMTRNVFLARRLDGYSYVEIAERTGLSVRAVEKQMSRAIQQLAKHMREP</sequence>
<dbReference type="InterPro" id="IPR036388">
    <property type="entry name" value="WH-like_DNA-bd_sf"/>
</dbReference>
<accession>A0A7Y0BSR9</accession>
<dbReference type="PANTHER" id="PTHR43133:SF63">
    <property type="entry name" value="RNA POLYMERASE SIGMA FACTOR FECI-RELATED"/>
    <property type="match status" value="1"/>
</dbReference>
<dbReference type="EMBL" id="JABBGM010000014">
    <property type="protein sequence ID" value="NML95925.1"/>
    <property type="molecule type" value="Genomic_DNA"/>
</dbReference>
<dbReference type="SUPFAM" id="SSF88659">
    <property type="entry name" value="Sigma3 and sigma4 domains of RNA polymerase sigma factors"/>
    <property type="match status" value="1"/>
</dbReference>
<dbReference type="InterPro" id="IPR013324">
    <property type="entry name" value="RNA_pol_sigma_r3/r4-like"/>
</dbReference>
<keyword evidence="3" id="KW-0731">Sigma factor</keyword>
<dbReference type="Gene3D" id="1.10.1740.10">
    <property type="match status" value="1"/>
</dbReference>
<comment type="caution">
    <text evidence="6">The sequence shown here is derived from an EMBL/GenBank/DDBJ whole genome shotgun (WGS) entry which is preliminary data.</text>
</comment>
<organism evidence="6 7">
    <name type="scientific">Novosphingobium olei</name>
    <dbReference type="NCBI Taxonomy" id="2728851"/>
    <lineage>
        <taxon>Bacteria</taxon>
        <taxon>Pseudomonadati</taxon>
        <taxon>Pseudomonadota</taxon>
        <taxon>Alphaproteobacteria</taxon>
        <taxon>Sphingomonadales</taxon>
        <taxon>Sphingomonadaceae</taxon>
        <taxon>Novosphingobium</taxon>
    </lineage>
</organism>
<dbReference type="InterPro" id="IPR013325">
    <property type="entry name" value="RNA_pol_sigma_r2"/>
</dbReference>
<evidence type="ECO:0000256" key="3">
    <source>
        <dbReference type="ARBA" id="ARBA00023082"/>
    </source>
</evidence>
<evidence type="ECO:0000256" key="2">
    <source>
        <dbReference type="ARBA" id="ARBA00023015"/>
    </source>
</evidence>
<dbReference type="InterPro" id="IPR039425">
    <property type="entry name" value="RNA_pol_sigma-70-like"/>
</dbReference>
<dbReference type="NCBIfam" id="TIGR02937">
    <property type="entry name" value="sigma70-ECF"/>
    <property type="match status" value="1"/>
</dbReference>
<evidence type="ECO:0000313" key="7">
    <source>
        <dbReference type="Proteomes" id="UP000583556"/>
    </source>
</evidence>
<keyword evidence="7" id="KW-1185">Reference proteome</keyword>
<gene>
    <name evidence="6" type="ORF">HHL27_19815</name>
</gene>
<evidence type="ECO:0000259" key="5">
    <source>
        <dbReference type="Pfam" id="PF08281"/>
    </source>
</evidence>
<dbReference type="CDD" id="cd06171">
    <property type="entry name" value="Sigma70_r4"/>
    <property type="match status" value="1"/>
</dbReference>
<evidence type="ECO:0000313" key="6">
    <source>
        <dbReference type="EMBL" id="NML95925.1"/>
    </source>
</evidence>
<dbReference type="Gene3D" id="1.10.10.10">
    <property type="entry name" value="Winged helix-like DNA-binding domain superfamily/Winged helix DNA-binding domain"/>
    <property type="match status" value="1"/>
</dbReference>
<dbReference type="AlphaFoldDB" id="A0A7Y0BSR9"/>
<dbReference type="RefSeq" id="WP_169495127.1">
    <property type="nucleotide sequence ID" value="NZ_JABBGM010000014.1"/>
</dbReference>
<dbReference type="Proteomes" id="UP000583556">
    <property type="component" value="Unassembled WGS sequence"/>
</dbReference>
<dbReference type="GO" id="GO:0016987">
    <property type="term" value="F:sigma factor activity"/>
    <property type="evidence" value="ECO:0007669"/>
    <property type="project" value="UniProtKB-KW"/>
</dbReference>
<evidence type="ECO:0000256" key="4">
    <source>
        <dbReference type="ARBA" id="ARBA00023163"/>
    </source>
</evidence>
<dbReference type="InterPro" id="IPR013249">
    <property type="entry name" value="RNA_pol_sigma70_r4_t2"/>
</dbReference>
<feature type="domain" description="RNA polymerase sigma factor 70 region 4 type 2" evidence="5">
    <location>
        <begin position="119"/>
        <end position="171"/>
    </location>
</feature>
<comment type="similarity">
    <text evidence="1">Belongs to the sigma-70 factor family. ECF subfamily.</text>
</comment>
<name>A0A7Y0BSR9_9SPHN</name>
<dbReference type="InterPro" id="IPR014284">
    <property type="entry name" value="RNA_pol_sigma-70_dom"/>
</dbReference>
<reference evidence="6 7" key="1">
    <citation type="submission" date="2020-04" db="EMBL/GenBank/DDBJ databases">
        <title>Novosphingobium sp. TW-4 isolated from soil.</title>
        <authorList>
            <person name="Dahal R.H."/>
            <person name="Chaudhary D.K."/>
        </authorList>
    </citation>
    <scope>NUCLEOTIDE SEQUENCE [LARGE SCALE GENOMIC DNA]</scope>
    <source>
        <strain evidence="6 7">TW-4</strain>
    </source>
</reference>
<proteinExistence type="inferred from homology"/>
<keyword evidence="4" id="KW-0804">Transcription</keyword>
<keyword evidence="2" id="KW-0805">Transcription regulation</keyword>
<dbReference type="SUPFAM" id="SSF88946">
    <property type="entry name" value="Sigma2 domain of RNA polymerase sigma factors"/>
    <property type="match status" value="1"/>
</dbReference>
<dbReference type="PANTHER" id="PTHR43133">
    <property type="entry name" value="RNA POLYMERASE ECF-TYPE SIGMA FACTO"/>
    <property type="match status" value="1"/>
</dbReference>